<dbReference type="PANTHER" id="PTHR22911">
    <property type="entry name" value="ACYL-MALONYL CONDENSING ENZYME-RELATED"/>
    <property type="match status" value="1"/>
</dbReference>
<proteinExistence type="predicted"/>
<dbReference type="PANTHER" id="PTHR22911:SF134">
    <property type="entry name" value="DMT FAMILY TRANSPORTER"/>
    <property type="match status" value="1"/>
</dbReference>
<dbReference type="GO" id="GO:0016020">
    <property type="term" value="C:membrane"/>
    <property type="evidence" value="ECO:0007669"/>
    <property type="project" value="InterPro"/>
</dbReference>
<feature type="transmembrane region" description="Helical" evidence="1">
    <location>
        <begin position="43"/>
        <end position="61"/>
    </location>
</feature>
<feature type="transmembrane region" description="Helical" evidence="1">
    <location>
        <begin position="107"/>
        <end position="124"/>
    </location>
</feature>
<feature type="transmembrane region" description="Helical" evidence="1">
    <location>
        <begin position="12"/>
        <end position="31"/>
    </location>
</feature>
<keyword evidence="1" id="KW-1133">Transmembrane helix</keyword>
<dbReference type="InterPro" id="IPR037185">
    <property type="entry name" value="EmrE-like"/>
</dbReference>
<dbReference type="RefSeq" id="WP_123088008.1">
    <property type="nucleotide sequence ID" value="NZ_RIBS01000004.1"/>
</dbReference>
<dbReference type="AlphaFoldDB" id="A0A3M8SY15"/>
<dbReference type="OrthoDB" id="8479066at2"/>
<keyword evidence="4" id="KW-1185">Reference proteome</keyword>
<feature type="transmembrane region" description="Helical" evidence="1">
    <location>
        <begin position="202"/>
        <end position="220"/>
    </location>
</feature>
<accession>A0A3M8SY15</accession>
<reference evidence="3 4" key="1">
    <citation type="submission" date="2018-11" db="EMBL/GenBank/DDBJ databases">
        <title>Lysobacter cryohumiis sp. nov., isolated from soil in the Tianshan Mountains, Xinjiang, China.</title>
        <authorList>
            <person name="Luo Y."/>
            <person name="Sheng H."/>
        </authorList>
    </citation>
    <scope>NUCLEOTIDE SEQUENCE [LARGE SCALE GENOMIC DNA]</scope>
    <source>
        <strain evidence="3 4">ZS60</strain>
    </source>
</reference>
<evidence type="ECO:0000313" key="3">
    <source>
        <dbReference type="EMBL" id="RNF83750.1"/>
    </source>
</evidence>
<dbReference type="EMBL" id="RIBS01000004">
    <property type="protein sequence ID" value="RNF83750.1"/>
    <property type="molecule type" value="Genomic_DNA"/>
</dbReference>
<keyword evidence="1" id="KW-0472">Membrane</keyword>
<organism evidence="3 4">
    <name type="scientific">Montanilutibacter psychrotolerans</name>
    <dbReference type="NCBI Taxonomy" id="1327343"/>
    <lineage>
        <taxon>Bacteria</taxon>
        <taxon>Pseudomonadati</taxon>
        <taxon>Pseudomonadota</taxon>
        <taxon>Gammaproteobacteria</taxon>
        <taxon>Lysobacterales</taxon>
        <taxon>Lysobacteraceae</taxon>
        <taxon>Montanilutibacter</taxon>
    </lineage>
</organism>
<name>A0A3M8SY15_9GAMM</name>
<sequence length="322" mass="34032">MTLHRASGQWRLGLGLSLCTALCWATLPLALKVLVGVLDPVTLTWFRFLVAAGCTTAWLAWRGELGGYRALSGRSWALLMLAALMLLGNYVFYLLGVQHTSPANAQLLIQLAPLLMALGGIWLFREPFRAAQWIGLALLVAGLGLFFHDQLHQAWAREAASGTARHAGGYVLGSALVVVGAVVWAVYALAQKQLLVKLGSMQVLLAIYVAAAVVLLPFATPRALLALDGRQWALLGFCALNTVGAYGAFAEALAHWEASRVSAVIATTPLLCIAAASVVATLLPGWLEPEHIGVGGWIGASLVVAGSASVSLLGRPRARART</sequence>
<dbReference type="InterPro" id="IPR000620">
    <property type="entry name" value="EamA_dom"/>
</dbReference>
<feature type="transmembrane region" description="Helical" evidence="1">
    <location>
        <begin position="261"/>
        <end position="286"/>
    </location>
</feature>
<feature type="transmembrane region" description="Helical" evidence="1">
    <location>
        <begin position="167"/>
        <end position="190"/>
    </location>
</feature>
<evidence type="ECO:0000313" key="4">
    <source>
        <dbReference type="Proteomes" id="UP000267049"/>
    </source>
</evidence>
<protein>
    <submittedName>
        <fullName evidence="3">DMT family transporter</fullName>
    </submittedName>
</protein>
<gene>
    <name evidence="3" type="ORF">EER27_10280</name>
</gene>
<evidence type="ECO:0000256" key="1">
    <source>
        <dbReference type="SAM" id="Phobius"/>
    </source>
</evidence>
<evidence type="ECO:0000259" key="2">
    <source>
        <dbReference type="Pfam" id="PF00892"/>
    </source>
</evidence>
<feature type="domain" description="EamA" evidence="2">
    <location>
        <begin position="12"/>
        <end position="146"/>
    </location>
</feature>
<feature type="transmembrane region" description="Helical" evidence="1">
    <location>
        <begin position="73"/>
        <end position="95"/>
    </location>
</feature>
<keyword evidence="1" id="KW-0812">Transmembrane</keyword>
<feature type="transmembrane region" description="Helical" evidence="1">
    <location>
        <begin position="131"/>
        <end position="147"/>
    </location>
</feature>
<comment type="caution">
    <text evidence="3">The sequence shown here is derived from an EMBL/GenBank/DDBJ whole genome shotgun (WGS) entry which is preliminary data.</text>
</comment>
<dbReference type="Gene3D" id="1.10.3730.20">
    <property type="match status" value="1"/>
</dbReference>
<dbReference type="SUPFAM" id="SSF103481">
    <property type="entry name" value="Multidrug resistance efflux transporter EmrE"/>
    <property type="match status" value="2"/>
</dbReference>
<feature type="transmembrane region" description="Helical" evidence="1">
    <location>
        <begin position="232"/>
        <end position="249"/>
    </location>
</feature>
<dbReference type="Pfam" id="PF00892">
    <property type="entry name" value="EamA"/>
    <property type="match status" value="2"/>
</dbReference>
<dbReference type="Proteomes" id="UP000267049">
    <property type="component" value="Unassembled WGS sequence"/>
</dbReference>
<feature type="transmembrane region" description="Helical" evidence="1">
    <location>
        <begin position="292"/>
        <end position="313"/>
    </location>
</feature>
<feature type="domain" description="EamA" evidence="2">
    <location>
        <begin position="173"/>
        <end position="310"/>
    </location>
</feature>